<evidence type="ECO:0000313" key="2">
    <source>
        <dbReference type="Proteomes" id="UP000297245"/>
    </source>
</evidence>
<organism evidence="1 2">
    <name type="scientific">Dendrothele bispora (strain CBS 962.96)</name>
    <dbReference type="NCBI Taxonomy" id="1314807"/>
    <lineage>
        <taxon>Eukaryota</taxon>
        <taxon>Fungi</taxon>
        <taxon>Dikarya</taxon>
        <taxon>Basidiomycota</taxon>
        <taxon>Agaricomycotina</taxon>
        <taxon>Agaricomycetes</taxon>
        <taxon>Agaricomycetidae</taxon>
        <taxon>Agaricales</taxon>
        <taxon>Agaricales incertae sedis</taxon>
        <taxon>Dendrothele</taxon>
    </lineage>
</organism>
<dbReference type="Proteomes" id="UP000297245">
    <property type="component" value="Unassembled WGS sequence"/>
</dbReference>
<keyword evidence="2" id="KW-1185">Reference proteome</keyword>
<accession>A0A4S8LDU5</accession>
<proteinExistence type="predicted"/>
<gene>
    <name evidence="1" type="ORF">K435DRAFT_805014</name>
</gene>
<reference evidence="1 2" key="1">
    <citation type="journal article" date="2019" name="Nat. Ecol. Evol.">
        <title>Megaphylogeny resolves global patterns of mushroom evolution.</title>
        <authorList>
            <person name="Varga T."/>
            <person name="Krizsan K."/>
            <person name="Foldi C."/>
            <person name="Dima B."/>
            <person name="Sanchez-Garcia M."/>
            <person name="Sanchez-Ramirez S."/>
            <person name="Szollosi G.J."/>
            <person name="Szarkandi J.G."/>
            <person name="Papp V."/>
            <person name="Albert L."/>
            <person name="Andreopoulos W."/>
            <person name="Angelini C."/>
            <person name="Antonin V."/>
            <person name="Barry K.W."/>
            <person name="Bougher N.L."/>
            <person name="Buchanan P."/>
            <person name="Buyck B."/>
            <person name="Bense V."/>
            <person name="Catcheside P."/>
            <person name="Chovatia M."/>
            <person name="Cooper J."/>
            <person name="Damon W."/>
            <person name="Desjardin D."/>
            <person name="Finy P."/>
            <person name="Geml J."/>
            <person name="Haridas S."/>
            <person name="Hughes K."/>
            <person name="Justo A."/>
            <person name="Karasinski D."/>
            <person name="Kautmanova I."/>
            <person name="Kiss B."/>
            <person name="Kocsube S."/>
            <person name="Kotiranta H."/>
            <person name="LaButti K.M."/>
            <person name="Lechner B.E."/>
            <person name="Liimatainen K."/>
            <person name="Lipzen A."/>
            <person name="Lukacs Z."/>
            <person name="Mihaltcheva S."/>
            <person name="Morgado L.N."/>
            <person name="Niskanen T."/>
            <person name="Noordeloos M.E."/>
            <person name="Ohm R.A."/>
            <person name="Ortiz-Santana B."/>
            <person name="Ovrebo C."/>
            <person name="Racz N."/>
            <person name="Riley R."/>
            <person name="Savchenko A."/>
            <person name="Shiryaev A."/>
            <person name="Soop K."/>
            <person name="Spirin V."/>
            <person name="Szebenyi C."/>
            <person name="Tomsovsky M."/>
            <person name="Tulloss R.E."/>
            <person name="Uehling J."/>
            <person name="Grigoriev I.V."/>
            <person name="Vagvolgyi C."/>
            <person name="Papp T."/>
            <person name="Martin F.M."/>
            <person name="Miettinen O."/>
            <person name="Hibbett D.S."/>
            <person name="Nagy L.G."/>
        </authorList>
    </citation>
    <scope>NUCLEOTIDE SEQUENCE [LARGE SCALE GENOMIC DNA]</scope>
    <source>
        <strain evidence="1 2">CBS 962.96</strain>
    </source>
</reference>
<protein>
    <submittedName>
        <fullName evidence="1">Uncharacterized protein</fullName>
    </submittedName>
</protein>
<evidence type="ECO:0000313" key="1">
    <source>
        <dbReference type="EMBL" id="THU86558.1"/>
    </source>
</evidence>
<dbReference type="AlphaFoldDB" id="A0A4S8LDU5"/>
<dbReference type="EMBL" id="ML179492">
    <property type="protein sequence ID" value="THU86558.1"/>
    <property type="molecule type" value="Genomic_DNA"/>
</dbReference>
<sequence>MYKLLTYKDTYHTFNQKTWSTTIANQKKVGVLEIKSRSRWSRSTTPDGGGGGGDWHRGPIKVIHVLEEKKDRGEIGVLKDLSKSAKVCYMAHLAGCSVQFDALWALYWLNGVQNVHYEFLVVHGPVLFRPTFGGSKEERKLRHSIGVWEFEELERRAWTRHKG</sequence>
<name>A0A4S8LDU5_DENBC</name>